<dbReference type="AlphaFoldDB" id="A0A7C3J701"/>
<feature type="domain" description="DNA methylase N-4/N-6" evidence="9">
    <location>
        <begin position="154"/>
        <end position="297"/>
    </location>
</feature>
<dbReference type="SUPFAM" id="SSF53335">
    <property type="entry name" value="S-adenosyl-L-methionine-dependent methyltransferases"/>
    <property type="match status" value="2"/>
</dbReference>
<comment type="caution">
    <text evidence="10">The sequence shown here is derived from an EMBL/GenBank/DDBJ whole genome shotgun (WGS) entry which is preliminary data.</text>
</comment>
<comment type="catalytic activity">
    <reaction evidence="7">
        <text>a 2'-deoxycytidine in DNA + S-adenosyl-L-methionine = an N(4)-methyl-2'-deoxycytidine in DNA + S-adenosyl-L-homocysteine + H(+)</text>
        <dbReference type="Rhea" id="RHEA:16857"/>
        <dbReference type="Rhea" id="RHEA-COMP:11369"/>
        <dbReference type="Rhea" id="RHEA-COMP:13674"/>
        <dbReference type="ChEBI" id="CHEBI:15378"/>
        <dbReference type="ChEBI" id="CHEBI:57856"/>
        <dbReference type="ChEBI" id="CHEBI:59789"/>
        <dbReference type="ChEBI" id="CHEBI:85452"/>
        <dbReference type="ChEBI" id="CHEBI:137933"/>
        <dbReference type="EC" id="2.1.1.113"/>
    </reaction>
</comment>
<dbReference type="Pfam" id="PF01555">
    <property type="entry name" value="N6_N4_Mtase"/>
    <property type="match status" value="2"/>
</dbReference>
<comment type="similarity">
    <text evidence="1">Belongs to the N(4)/N(6)-methyltransferase family. N(4) subfamily.</text>
</comment>
<dbReference type="GO" id="GO:0032259">
    <property type="term" value="P:methylation"/>
    <property type="evidence" value="ECO:0007669"/>
    <property type="project" value="UniProtKB-KW"/>
</dbReference>
<name>A0A7C3J701_UNCW3</name>
<evidence type="ECO:0000256" key="6">
    <source>
        <dbReference type="ARBA" id="ARBA00023125"/>
    </source>
</evidence>
<dbReference type="InterPro" id="IPR002941">
    <property type="entry name" value="DNA_methylase_N4/N6"/>
</dbReference>
<dbReference type="GO" id="GO:0003677">
    <property type="term" value="F:DNA binding"/>
    <property type="evidence" value="ECO:0007669"/>
    <property type="project" value="UniProtKB-KW"/>
</dbReference>
<evidence type="ECO:0000313" key="10">
    <source>
        <dbReference type="EMBL" id="HFK24132.1"/>
    </source>
</evidence>
<keyword evidence="2 10" id="KW-0489">Methyltransferase</keyword>
<dbReference type="InterPro" id="IPR029063">
    <property type="entry name" value="SAM-dependent_MTases_sf"/>
</dbReference>
<evidence type="ECO:0000259" key="9">
    <source>
        <dbReference type="Pfam" id="PF01555"/>
    </source>
</evidence>
<dbReference type="EMBL" id="DSTT01000005">
    <property type="protein sequence ID" value="HFK24132.1"/>
    <property type="molecule type" value="Genomic_DNA"/>
</dbReference>
<keyword evidence="4" id="KW-0949">S-adenosyl-L-methionine</keyword>
<dbReference type="Gene3D" id="3.40.50.150">
    <property type="entry name" value="Vaccinia Virus protein VP39"/>
    <property type="match status" value="2"/>
</dbReference>
<evidence type="ECO:0000256" key="1">
    <source>
        <dbReference type="ARBA" id="ARBA00010203"/>
    </source>
</evidence>
<protein>
    <recommendedName>
        <fullName evidence="8">Methyltransferase</fullName>
        <ecNumber evidence="8">2.1.1.-</ecNumber>
    </recommendedName>
</protein>
<feature type="domain" description="DNA methylase N-4/N-6" evidence="9">
    <location>
        <begin position="43"/>
        <end position="116"/>
    </location>
</feature>
<sequence length="301" mass="35025">MNTKTMNENISMKLDIGFKKTCSCPDSHINCLTPKEWVKGQVAIWELYYEGRDIRDKDIHPAVFPIALPKKCIELFTHEGELVLDPFVGIGTTLIAARDLERNAVGFDLNQKYIDFTDKRLSQLDMSLFTHGTKQIAICDDAINIPKYINEETVSLCVTSPPYANMLNHERLNKSLRSDLREKKHYKKVQQYSDNPRDLGTMKIKEYVYALSEIYKGILPLLKPKAHCVINVNDLWENNRRYPTHSYIIEAMEKVGYELRNIIIWDKRNLVNKVGIFGWPSNYITLSTTFEYILDFWRPPL</sequence>
<dbReference type="GO" id="GO:0015667">
    <property type="term" value="F:site-specific DNA-methyltransferase (cytosine-N4-specific) activity"/>
    <property type="evidence" value="ECO:0007669"/>
    <property type="project" value="UniProtKB-EC"/>
</dbReference>
<keyword evidence="3 10" id="KW-0808">Transferase</keyword>
<reference evidence="10" key="1">
    <citation type="journal article" date="2020" name="mSystems">
        <title>Genome- and Community-Level Interaction Insights into Carbon Utilization and Element Cycling Functions of Hydrothermarchaeota in Hydrothermal Sediment.</title>
        <authorList>
            <person name="Zhou Z."/>
            <person name="Liu Y."/>
            <person name="Xu W."/>
            <person name="Pan J."/>
            <person name="Luo Z.H."/>
            <person name="Li M."/>
        </authorList>
    </citation>
    <scope>NUCLEOTIDE SEQUENCE [LARGE SCALE GENOMIC DNA]</scope>
    <source>
        <strain evidence="10">SpSt-464</strain>
    </source>
</reference>
<accession>A0A7C3J701</accession>
<dbReference type="EC" id="2.1.1.-" evidence="8"/>
<dbReference type="GO" id="GO:0008170">
    <property type="term" value="F:N-methyltransferase activity"/>
    <property type="evidence" value="ECO:0007669"/>
    <property type="project" value="InterPro"/>
</dbReference>
<evidence type="ECO:0000256" key="8">
    <source>
        <dbReference type="RuleBase" id="RU362026"/>
    </source>
</evidence>
<proteinExistence type="inferred from homology"/>
<evidence type="ECO:0000256" key="2">
    <source>
        <dbReference type="ARBA" id="ARBA00022603"/>
    </source>
</evidence>
<organism evidence="10">
    <name type="scientific">candidate division WOR-3 bacterium</name>
    <dbReference type="NCBI Taxonomy" id="2052148"/>
    <lineage>
        <taxon>Bacteria</taxon>
        <taxon>Bacteria division WOR-3</taxon>
    </lineage>
</organism>
<evidence type="ECO:0000256" key="3">
    <source>
        <dbReference type="ARBA" id="ARBA00022679"/>
    </source>
</evidence>
<keyword evidence="6" id="KW-0238">DNA-binding</keyword>
<dbReference type="PRINTS" id="PR00508">
    <property type="entry name" value="S21N4MTFRASE"/>
</dbReference>
<dbReference type="PROSITE" id="PS00093">
    <property type="entry name" value="N4_MTASE"/>
    <property type="match status" value="1"/>
</dbReference>
<evidence type="ECO:0000256" key="4">
    <source>
        <dbReference type="ARBA" id="ARBA00022691"/>
    </source>
</evidence>
<keyword evidence="5" id="KW-0680">Restriction system</keyword>
<evidence type="ECO:0000256" key="7">
    <source>
        <dbReference type="ARBA" id="ARBA00049120"/>
    </source>
</evidence>
<dbReference type="InterPro" id="IPR001091">
    <property type="entry name" value="RM_Methyltransferase"/>
</dbReference>
<dbReference type="InterPro" id="IPR017985">
    <property type="entry name" value="MeTrfase_CN4_CS"/>
</dbReference>
<evidence type="ECO:0000256" key="5">
    <source>
        <dbReference type="ARBA" id="ARBA00022747"/>
    </source>
</evidence>
<gene>
    <name evidence="10" type="ORF">ENS15_05735</name>
</gene>
<dbReference type="GO" id="GO:0009307">
    <property type="term" value="P:DNA restriction-modification system"/>
    <property type="evidence" value="ECO:0007669"/>
    <property type="project" value="UniProtKB-KW"/>
</dbReference>